<keyword evidence="4" id="KW-1185">Reference proteome</keyword>
<proteinExistence type="predicted"/>
<feature type="region of interest" description="Disordered" evidence="2">
    <location>
        <begin position="105"/>
        <end position="157"/>
    </location>
</feature>
<dbReference type="OrthoDB" id="10328597at2759"/>
<evidence type="ECO:0000313" key="4">
    <source>
        <dbReference type="Proteomes" id="UP000824120"/>
    </source>
</evidence>
<name>A0A9J5WZ34_SOLCO</name>
<feature type="compositionally biased region" description="Polar residues" evidence="2">
    <location>
        <begin position="7"/>
        <end position="23"/>
    </location>
</feature>
<sequence length="255" mass="29133">MPAPHGITSTASVADNLPMTPSRTDARVHKFKRPKPAGIKSNTSPIREGSENIMEVLVIISKQVAEINGRMGGMEERLVQVENENRRKEIQPEYEEIRRALVHSTTLSSGQAHNICSPPQSKTQNYQRPTFQNPNPPNHLRQPTPHPNPQPYQPPQENLPFVANQIQYQTPFRNDSMHLFMNPTHHIQKMHHKRPTKTTNTKILSMMKFMRSSIMMSFGSMEVGMEMECKGKEYDLGTWGGTKAWEINNIEIEEI</sequence>
<evidence type="ECO:0000256" key="1">
    <source>
        <dbReference type="SAM" id="Coils"/>
    </source>
</evidence>
<comment type="caution">
    <text evidence="3">The sequence shown here is derived from an EMBL/GenBank/DDBJ whole genome shotgun (WGS) entry which is preliminary data.</text>
</comment>
<dbReference type="EMBL" id="JACXVP010000010">
    <property type="protein sequence ID" value="KAG5580647.1"/>
    <property type="molecule type" value="Genomic_DNA"/>
</dbReference>
<feature type="compositionally biased region" description="Pro residues" evidence="2">
    <location>
        <begin position="144"/>
        <end position="154"/>
    </location>
</feature>
<organism evidence="3 4">
    <name type="scientific">Solanum commersonii</name>
    <name type="common">Commerson's wild potato</name>
    <name type="synonym">Commerson's nightshade</name>
    <dbReference type="NCBI Taxonomy" id="4109"/>
    <lineage>
        <taxon>Eukaryota</taxon>
        <taxon>Viridiplantae</taxon>
        <taxon>Streptophyta</taxon>
        <taxon>Embryophyta</taxon>
        <taxon>Tracheophyta</taxon>
        <taxon>Spermatophyta</taxon>
        <taxon>Magnoliopsida</taxon>
        <taxon>eudicotyledons</taxon>
        <taxon>Gunneridae</taxon>
        <taxon>Pentapetalae</taxon>
        <taxon>asterids</taxon>
        <taxon>lamiids</taxon>
        <taxon>Solanales</taxon>
        <taxon>Solanaceae</taxon>
        <taxon>Solanoideae</taxon>
        <taxon>Solaneae</taxon>
        <taxon>Solanum</taxon>
    </lineage>
</organism>
<keyword evidence="1" id="KW-0175">Coiled coil</keyword>
<reference evidence="3 4" key="1">
    <citation type="submission" date="2020-09" db="EMBL/GenBank/DDBJ databases">
        <title>De no assembly of potato wild relative species, Solanum commersonii.</title>
        <authorList>
            <person name="Cho K."/>
        </authorList>
    </citation>
    <scope>NUCLEOTIDE SEQUENCE [LARGE SCALE GENOMIC DNA]</scope>
    <source>
        <strain evidence="3">LZ3.2</strain>
        <tissue evidence="3">Leaf</tissue>
    </source>
</reference>
<accession>A0A9J5WZ34</accession>
<feature type="region of interest" description="Disordered" evidence="2">
    <location>
        <begin position="1"/>
        <end position="25"/>
    </location>
</feature>
<feature type="compositionally biased region" description="Polar residues" evidence="2">
    <location>
        <begin position="105"/>
        <end position="133"/>
    </location>
</feature>
<protein>
    <submittedName>
        <fullName evidence="3">Uncharacterized protein</fullName>
    </submittedName>
</protein>
<dbReference type="Proteomes" id="UP000824120">
    <property type="component" value="Chromosome 10"/>
</dbReference>
<evidence type="ECO:0000256" key="2">
    <source>
        <dbReference type="SAM" id="MobiDB-lite"/>
    </source>
</evidence>
<gene>
    <name evidence="3" type="ORF">H5410_051274</name>
</gene>
<feature type="coiled-coil region" evidence="1">
    <location>
        <begin position="64"/>
        <end position="91"/>
    </location>
</feature>
<evidence type="ECO:0000313" key="3">
    <source>
        <dbReference type="EMBL" id="KAG5580647.1"/>
    </source>
</evidence>
<dbReference type="AlphaFoldDB" id="A0A9J5WZ34"/>